<dbReference type="Gene3D" id="1.10.10.60">
    <property type="entry name" value="Homeodomain-like"/>
    <property type="match status" value="2"/>
</dbReference>
<dbReference type="OrthoDB" id="2443680at2759"/>
<feature type="domain" description="Myb-like" evidence="2">
    <location>
        <begin position="222"/>
        <end position="278"/>
    </location>
</feature>
<comment type="caution">
    <text evidence="3">The sequence shown here is derived from an EMBL/GenBank/DDBJ whole genome shotgun (WGS) entry which is preliminary data.</text>
</comment>
<dbReference type="PROSITE" id="PS50090">
    <property type="entry name" value="MYB_LIKE"/>
    <property type="match status" value="3"/>
</dbReference>
<protein>
    <recommendedName>
        <fullName evidence="2">Myb-like domain-containing protein</fullName>
    </recommendedName>
</protein>
<feature type="region of interest" description="Disordered" evidence="1">
    <location>
        <begin position="135"/>
        <end position="165"/>
    </location>
</feature>
<evidence type="ECO:0000313" key="3">
    <source>
        <dbReference type="EMBL" id="KAG0323345.1"/>
    </source>
</evidence>
<dbReference type="Pfam" id="PF00249">
    <property type="entry name" value="Myb_DNA-binding"/>
    <property type="match status" value="1"/>
</dbReference>
<dbReference type="Proteomes" id="UP000738325">
    <property type="component" value="Unassembled WGS sequence"/>
</dbReference>
<dbReference type="AlphaFoldDB" id="A0A9P6RMA6"/>
<evidence type="ECO:0000256" key="1">
    <source>
        <dbReference type="SAM" id="MobiDB-lite"/>
    </source>
</evidence>
<name>A0A9P6RMA6_9FUNG</name>
<accession>A0A9P6RMA6</accession>
<reference evidence="3" key="1">
    <citation type="journal article" date="2020" name="Fungal Divers.">
        <title>Resolving the Mortierellaceae phylogeny through synthesis of multi-gene phylogenetics and phylogenomics.</title>
        <authorList>
            <person name="Vandepol N."/>
            <person name="Liber J."/>
            <person name="Desiro A."/>
            <person name="Na H."/>
            <person name="Kennedy M."/>
            <person name="Barry K."/>
            <person name="Grigoriev I.V."/>
            <person name="Miller A.N."/>
            <person name="O'Donnell K."/>
            <person name="Stajich J.E."/>
            <person name="Bonito G."/>
        </authorList>
    </citation>
    <scope>NUCLEOTIDE SEQUENCE</scope>
    <source>
        <strain evidence="3">REB-010B</strain>
    </source>
</reference>
<feature type="domain" description="Myb-like" evidence="2">
    <location>
        <begin position="448"/>
        <end position="498"/>
    </location>
</feature>
<gene>
    <name evidence="3" type="ORF">BGZ99_002838</name>
</gene>
<dbReference type="SUPFAM" id="SSF46689">
    <property type="entry name" value="Homeodomain-like"/>
    <property type="match status" value="2"/>
</dbReference>
<feature type="compositionally biased region" description="Low complexity" evidence="1">
    <location>
        <begin position="149"/>
        <end position="160"/>
    </location>
</feature>
<dbReference type="CDD" id="cd00167">
    <property type="entry name" value="SANT"/>
    <property type="match status" value="1"/>
</dbReference>
<evidence type="ECO:0000313" key="4">
    <source>
        <dbReference type="Proteomes" id="UP000738325"/>
    </source>
</evidence>
<dbReference type="EMBL" id="JAAAIP010000190">
    <property type="protein sequence ID" value="KAG0323345.1"/>
    <property type="molecule type" value="Genomic_DNA"/>
</dbReference>
<sequence>MASHLRHKKRPSSVSLHSTSFIDTYNSSVCTYPFNGTHISGRESQKLCVLERSPKRRSIIRPWTSAEQESLYVAVEKYGLYGKWHEVKLRMNLDRTAVEIKEEYMRLYAELPDSDQEFMDEDQDQNMDLEQGQVQASDRGLEHDPAIHTTPPTATSSGTPDAHLSQDGIANVFDHVDVSPRWLSSAAQPVDIEEDDDADESTDVQLPFHYEHQLQHSSNDARPQRTVRVWTHAQSEHLKNLIEFYFPGAYRINWVWVASQMGNLFTRKQCKNKWEIMRRQMGTEDEINLLQQGYQEFGPSWGKIQEKYLPERSRGGISIMWDLLETRKAEEQLGRSRDRGRHHARHHSLSSLWSMQCSNASTKHGQRERPFFRHRTTKSEIANMAPLSPASSLYSMDEDVQSQSPCRSMELGRETAAMLTTVRAQRRSDVLLPNSTETWSDRNYPMTWTEPLTRRLEEFVHQHFPNHQKVNWSKVSSLMGNNPPVSRDQCKRRWYLIMQQHGRQGEMASGETNTTFKTERMETLQDAGPECKL</sequence>
<feature type="domain" description="Myb-like" evidence="2">
    <location>
        <begin position="62"/>
        <end position="108"/>
    </location>
</feature>
<proteinExistence type="predicted"/>
<dbReference type="SMART" id="SM00717">
    <property type="entry name" value="SANT"/>
    <property type="match status" value="4"/>
</dbReference>
<keyword evidence="4" id="KW-1185">Reference proteome</keyword>
<organism evidence="3 4">
    <name type="scientific">Dissophora globulifera</name>
    <dbReference type="NCBI Taxonomy" id="979702"/>
    <lineage>
        <taxon>Eukaryota</taxon>
        <taxon>Fungi</taxon>
        <taxon>Fungi incertae sedis</taxon>
        <taxon>Mucoromycota</taxon>
        <taxon>Mortierellomycotina</taxon>
        <taxon>Mortierellomycetes</taxon>
        <taxon>Mortierellales</taxon>
        <taxon>Mortierellaceae</taxon>
        <taxon>Dissophora</taxon>
    </lineage>
</organism>
<evidence type="ECO:0000259" key="2">
    <source>
        <dbReference type="PROSITE" id="PS50090"/>
    </source>
</evidence>
<dbReference type="InterPro" id="IPR009057">
    <property type="entry name" value="Homeodomain-like_sf"/>
</dbReference>
<dbReference type="InterPro" id="IPR001005">
    <property type="entry name" value="SANT/Myb"/>
</dbReference>